<organism evidence="2 3">
    <name type="scientific">Podospora aff. communis PSN243</name>
    <dbReference type="NCBI Taxonomy" id="3040156"/>
    <lineage>
        <taxon>Eukaryota</taxon>
        <taxon>Fungi</taxon>
        <taxon>Dikarya</taxon>
        <taxon>Ascomycota</taxon>
        <taxon>Pezizomycotina</taxon>
        <taxon>Sordariomycetes</taxon>
        <taxon>Sordariomycetidae</taxon>
        <taxon>Sordariales</taxon>
        <taxon>Podosporaceae</taxon>
        <taxon>Podospora</taxon>
    </lineage>
</organism>
<dbReference type="Proteomes" id="UP001321760">
    <property type="component" value="Unassembled WGS sequence"/>
</dbReference>
<sequence>MTTRIHGPCQGEGPAPAVRGPTYTEHGTVRSAPRSVRQLAPLRGTALHRAIFARCKHLRTPALPLDRWSDVVKESDSGQGAAWRLASARLTSRPRRTTPGAVALAFGNKKTSCDETRSANEWKVPAVAEPTNVLCVCRVCGCECRPGGLKLGNWNAGKTAGAGDEAGDVPAPRSRIELLRVLGKSSRFRASTSRRGRDTVTYPLQDVAPRLPAKNAGFSSCQFFASSIGAGVVASGTARSQGVLGCLENAGKSP</sequence>
<proteinExistence type="predicted"/>
<evidence type="ECO:0000313" key="2">
    <source>
        <dbReference type="EMBL" id="KAK4443419.1"/>
    </source>
</evidence>
<keyword evidence="3" id="KW-1185">Reference proteome</keyword>
<feature type="region of interest" description="Disordered" evidence="1">
    <location>
        <begin position="1"/>
        <end position="20"/>
    </location>
</feature>
<dbReference type="EMBL" id="MU865993">
    <property type="protein sequence ID" value="KAK4443419.1"/>
    <property type="molecule type" value="Genomic_DNA"/>
</dbReference>
<evidence type="ECO:0000256" key="1">
    <source>
        <dbReference type="SAM" id="MobiDB-lite"/>
    </source>
</evidence>
<protein>
    <submittedName>
        <fullName evidence="2">Uncharacterized protein</fullName>
    </submittedName>
</protein>
<dbReference type="AlphaFoldDB" id="A0AAV9G3S2"/>
<reference evidence="2" key="2">
    <citation type="submission" date="2023-05" db="EMBL/GenBank/DDBJ databases">
        <authorList>
            <consortium name="Lawrence Berkeley National Laboratory"/>
            <person name="Steindorff A."/>
            <person name="Hensen N."/>
            <person name="Bonometti L."/>
            <person name="Westerberg I."/>
            <person name="Brannstrom I.O."/>
            <person name="Guillou S."/>
            <person name="Cros-Aarteil S."/>
            <person name="Calhoun S."/>
            <person name="Haridas S."/>
            <person name="Kuo A."/>
            <person name="Mondo S."/>
            <person name="Pangilinan J."/>
            <person name="Riley R."/>
            <person name="Labutti K."/>
            <person name="Andreopoulos B."/>
            <person name="Lipzen A."/>
            <person name="Chen C."/>
            <person name="Yanf M."/>
            <person name="Daum C."/>
            <person name="Ng V."/>
            <person name="Clum A."/>
            <person name="Ohm R."/>
            <person name="Martin F."/>
            <person name="Silar P."/>
            <person name="Natvig D."/>
            <person name="Lalanne C."/>
            <person name="Gautier V."/>
            <person name="Ament-Velasquez S.L."/>
            <person name="Kruys A."/>
            <person name="Hutchinson M.I."/>
            <person name="Powell A.J."/>
            <person name="Barry K."/>
            <person name="Miller A.N."/>
            <person name="Grigoriev I.V."/>
            <person name="Debuchy R."/>
            <person name="Gladieux P."/>
            <person name="Thoren M.H."/>
            <person name="Johannesson H."/>
        </authorList>
    </citation>
    <scope>NUCLEOTIDE SEQUENCE</scope>
    <source>
        <strain evidence="2">PSN243</strain>
    </source>
</reference>
<name>A0AAV9G3S2_9PEZI</name>
<gene>
    <name evidence="2" type="ORF">QBC34DRAFT_211188</name>
</gene>
<evidence type="ECO:0000313" key="3">
    <source>
        <dbReference type="Proteomes" id="UP001321760"/>
    </source>
</evidence>
<comment type="caution">
    <text evidence="2">The sequence shown here is derived from an EMBL/GenBank/DDBJ whole genome shotgun (WGS) entry which is preliminary data.</text>
</comment>
<reference evidence="2" key="1">
    <citation type="journal article" date="2023" name="Mol. Phylogenet. Evol.">
        <title>Genome-scale phylogeny and comparative genomics of the fungal order Sordariales.</title>
        <authorList>
            <person name="Hensen N."/>
            <person name="Bonometti L."/>
            <person name="Westerberg I."/>
            <person name="Brannstrom I.O."/>
            <person name="Guillou S."/>
            <person name="Cros-Aarteil S."/>
            <person name="Calhoun S."/>
            <person name="Haridas S."/>
            <person name="Kuo A."/>
            <person name="Mondo S."/>
            <person name="Pangilinan J."/>
            <person name="Riley R."/>
            <person name="LaButti K."/>
            <person name="Andreopoulos B."/>
            <person name="Lipzen A."/>
            <person name="Chen C."/>
            <person name="Yan M."/>
            <person name="Daum C."/>
            <person name="Ng V."/>
            <person name="Clum A."/>
            <person name="Steindorff A."/>
            <person name="Ohm R.A."/>
            <person name="Martin F."/>
            <person name="Silar P."/>
            <person name="Natvig D.O."/>
            <person name="Lalanne C."/>
            <person name="Gautier V."/>
            <person name="Ament-Velasquez S.L."/>
            <person name="Kruys A."/>
            <person name="Hutchinson M.I."/>
            <person name="Powell A.J."/>
            <person name="Barry K."/>
            <person name="Miller A.N."/>
            <person name="Grigoriev I.V."/>
            <person name="Debuchy R."/>
            <person name="Gladieux P."/>
            <person name="Hiltunen Thoren M."/>
            <person name="Johannesson H."/>
        </authorList>
    </citation>
    <scope>NUCLEOTIDE SEQUENCE</scope>
    <source>
        <strain evidence="2">PSN243</strain>
    </source>
</reference>
<accession>A0AAV9G3S2</accession>